<sequence>MASSSTEIDSVWSSLFHSPISELRGSNSKTDAFSSEESSSGQQLQDYNNNNLLALYRNATIHHNKFIQETLLNLLLRNDLHYNLYNQVEKFVQKPIILKLFLTNR</sequence>
<feature type="compositionally biased region" description="Polar residues" evidence="1">
    <location>
        <begin position="24"/>
        <end position="33"/>
    </location>
</feature>
<protein>
    <submittedName>
        <fullName evidence="4">Uncharacterized protein LOC107017556</fullName>
    </submittedName>
</protein>
<accession>A0ABM1GMC6</accession>
<feature type="domain" description="26S proteasome non-ATPase regulatory subunit 3 N-terminal TPR repeats" evidence="2">
    <location>
        <begin position="50"/>
        <end position="94"/>
    </location>
</feature>
<dbReference type="Pfam" id="PF25573">
    <property type="entry name" value="TPR_PSMD3_N"/>
    <property type="match status" value="1"/>
</dbReference>
<gene>
    <name evidence="4" type="primary">LOC107017556</name>
</gene>
<evidence type="ECO:0000313" key="4">
    <source>
        <dbReference type="RefSeq" id="XP_015073215.1"/>
    </source>
</evidence>
<name>A0ABM1GMC6_SOLPN</name>
<proteinExistence type="predicted"/>
<evidence type="ECO:0000259" key="2">
    <source>
        <dbReference type="Pfam" id="PF25573"/>
    </source>
</evidence>
<evidence type="ECO:0000313" key="3">
    <source>
        <dbReference type="Proteomes" id="UP000694930"/>
    </source>
</evidence>
<reference evidence="4" key="2">
    <citation type="submission" date="2025-08" db="UniProtKB">
        <authorList>
            <consortium name="RefSeq"/>
        </authorList>
    </citation>
    <scope>IDENTIFICATION</scope>
</reference>
<reference evidence="3" key="1">
    <citation type="journal article" date="2014" name="Nat. Genet.">
        <title>The genome of the stress-tolerant wild tomato species Solanum pennellii.</title>
        <authorList>
            <person name="Bolger A."/>
            <person name="Scossa F."/>
            <person name="Bolger M.E."/>
            <person name="Lanz C."/>
            <person name="Maumus F."/>
            <person name="Tohge T."/>
            <person name="Quesneville H."/>
            <person name="Alseekh S."/>
            <person name="Sorensen I."/>
            <person name="Lichtenstein G."/>
            <person name="Fich E.A."/>
            <person name="Conte M."/>
            <person name="Keller H."/>
            <person name="Schneeberger K."/>
            <person name="Schwacke R."/>
            <person name="Ofner I."/>
            <person name="Vrebalov J."/>
            <person name="Xu Y."/>
            <person name="Osorio S."/>
            <person name="Aflitos S.A."/>
            <person name="Schijlen E."/>
            <person name="Jimenez-Gomez J.M."/>
            <person name="Ryngajllo M."/>
            <person name="Kimura S."/>
            <person name="Kumar R."/>
            <person name="Koenig D."/>
            <person name="Headland L.R."/>
            <person name="Maloof J.N."/>
            <person name="Sinha N."/>
            <person name="van Ham R.C."/>
            <person name="Lankhorst R.K."/>
            <person name="Mao L."/>
            <person name="Vogel A."/>
            <person name="Arsova B."/>
            <person name="Panstruga R."/>
            <person name="Fei Z."/>
            <person name="Rose J.K."/>
            <person name="Zamir D."/>
            <person name="Carrari F."/>
            <person name="Giovannoni J.J."/>
            <person name="Weigel D."/>
            <person name="Usadel B."/>
            <person name="Fernie A.R."/>
        </authorList>
    </citation>
    <scope>NUCLEOTIDE SEQUENCE [LARGE SCALE GENOMIC DNA]</scope>
    <source>
        <strain evidence="3">cv. LA0716</strain>
    </source>
</reference>
<dbReference type="Proteomes" id="UP000694930">
    <property type="component" value="Chromosome 4"/>
</dbReference>
<organism evidence="3 4">
    <name type="scientific">Solanum pennellii</name>
    <name type="common">Tomato</name>
    <name type="synonym">Lycopersicon pennellii</name>
    <dbReference type="NCBI Taxonomy" id="28526"/>
    <lineage>
        <taxon>Eukaryota</taxon>
        <taxon>Viridiplantae</taxon>
        <taxon>Streptophyta</taxon>
        <taxon>Embryophyta</taxon>
        <taxon>Tracheophyta</taxon>
        <taxon>Spermatophyta</taxon>
        <taxon>Magnoliopsida</taxon>
        <taxon>eudicotyledons</taxon>
        <taxon>Gunneridae</taxon>
        <taxon>Pentapetalae</taxon>
        <taxon>asterids</taxon>
        <taxon>lamiids</taxon>
        <taxon>Solanales</taxon>
        <taxon>Solanaceae</taxon>
        <taxon>Solanoideae</taxon>
        <taxon>Solaneae</taxon>
        <taxon>Solanum</taxon>
        <taxon>Solanum subgen. Lycopersicon</taxon>
    </lineage>
</organism>
<feature type="region of interest" description="Disordered" evidence="1">
    <location>
        <begin position="21"/>
        <end position="44"/>
    </location>
</feature>
<evidence type="ECO:0000256" key="1">
    <source>
        <dbReference type="SAM" id="MobiDB-lite"/>
    </source>
</evidence>
<dbReference type="RefSeq" id="XP_015073215.1">
    <property type="nucleotide sequence ID" value="XM_015217729.2"/>
</dbReference>
<keyword evidence="3" id="KW-1185">Reference proteome</keyword>
<dbReference type="GeneID" id="107017556"/>
<dbReference type="InterPro" id="IPR057985">
    <property type="entry name" value="TPR_PSMD3_N"/>
</dbReference>